<protein>
    <submittedName>
        <fullName evidence="2">Uncharacterized protein</fullName>
    </submittedName>
</protein>
<name>A0ABU2Y9M4_9FLAO</name>
<reference evidence="2 3" key="1">
    <citation type="submission" date="2023-09" db="EMBL/GenBank/DDBJ databases">
        <authorList>
            <person name="Rey-Velasco X."/>
        </authorList>
    </citation>
    <scope>NUCLEOTIDE SEQUENCE [LARGE SCALE GENOMIC DNA]</scope>
    <source>
        <strain evidence="2 3">W242</strain>
    </source>
</reference>
<proteinExistence type="predicted"/>
<dbReference type="EMBL" id="JAVRHZ010000001">
    <property type="protein sequence ID" value="MDT0554887.1"/>
    <property type="molecule type" value="Genomic_DNA"/>
</dbReference>
<feature type="transmembrane region" description="Helical" evidence="1">
    <location>
        <begin position="56"/>
        <end position="80"/>
    </location>
</feature>
<dbReference type="Proteomes" id="UP001254488">
    <property type="component" value="Unassembled WGS sequence"/>
</dbReference>
<dbReference type="RefSeq" id="WP_311331844.1">
    <property type="nucleotide sequence ID" value="NZ_JAVRHZ010000001.1"/>
</dbReference>
<feature type="transmembrane region" description="Helical" evidence="1">
    <location>
        <begin position="119"/>
        <end position="136"/>
    </location>
</feature>
<keyword evidence="1" id="KW-0812">Transmembrane</keyword>
<keyword evidence="3" id="KW-1185">Reference proteome</keyword>
<accession>A0ABU2Y9M4</accession>
<evidence type="ECO:0000313" key="2">
    <source>
        <dbReference type="EMBL" id="MDT0554887.1"/>
    </source>
</evidence>
<feature type="transmembrane region" description="Helical" evidence="1">
    <location>
        <begin position="16"/>
        <end position="36"/>
    </location>
</feature>
<keyword evidence="1" id="KW-1133">Transmembrane helix</keyword>
<keyword evidence="1" id="KW-0472">Membrane</keyword>
<feature type="transmembrane region" description="Helical" evidence="1">
    <location>
        <begin position="87"/>
        <end position="107"/>
    </location>
</feature>
<organism evidence="2 3">
    <name type="scientific">Patiriisocius hiemis</name>
    <dbReference type="NCBI Taxonomy" id="3075604"/>
    <lineage>
        <taxon>Bacteria</taxon>
        <taxon>Pseudomonadati</taxon>
        <taxon>Bacteroidota</taxon>
        <taxon>Flavobacteriia</taxon>
        <taxon>Flavobacteriales</taxon>
        <taxon>Flavobacteriaceae</taxon>
        <taxon>Patiriisocius</taxon>
    </lineage>
</organism>
<gene>
    <name evidence="2" type="ORF">RM538_02660</name>
</gene>
<sequence length="171" mass="20705">MDKTNNKSTKQTSSSLVRGSIVALLIAITPYIFYTYESFPDTKTWETFLFTYEANWYQKVYVSVWTMMGKFIPLLLLFIWFFTNKHWWYHVLLIPIGMFSFQLFNVINDDTSFVDEVEIWWLFPIMLVIIPFVYLVRAKLFHKLRGDDLQAFEEDLMQKKSFWRQIKDLFQ</sequence>
<evidence type="ECO:0000256" key="1">
    <source>
        <dbReference type="SAM" id="Phobius"/>
    </source>
</evidence>
<comment type="caution">
    <text evidence="2">The sequence shown here is derived from an EMBL/GenBank/DDBJ whole genome shotgun (WGS) entry which is preliminary data.</text>
</comment>
<evidence type="ECO:0000313" key="3">
    <source>
        <dbReference type="Proteomes" id="UP001254488"/>
    </source>
</evidence>